<name>A0A7G9WJN0_9FIRM</name>
<feature type="transmembrane region" description="Helical" evidence="1">
    <location>
        <begin position="250"/>
        <end position="271"/>
    </location>
</feature>
<feature type="transmembrane region" description="Helical" evidence="1">
    <location>
        <begin position="211"/>
        <end position="230"/>
    </location>
</feature>
<reference evidence="2 3" key="1">
    <citation type="submission" date="2020-08" db="EMBL/GenBank/DDBJ databases">
        <authorList>
            <person name="Ren C."/>
            <person name="Gu Y."/>
            <person name="Xu Y."/>
        </authorList>
    </citation>
    <scope>NUCLEOTIDE SEQUENCE [LARGE SCALE GENOMIC DNA]</scope>
    <source>
        <strain evidence="2 3">LBM18003</strain>
    </source>
</reference>
<feature type="transmembrane region" description="Helical" evidence="1">
    <location>
        <begin position="182"/>
        <end position="199"/>
    </location>
</feature>
<keyword evidence="1" id="KW-1133">Transmembrane helix</keyword>
<accession>A0A7G9WJN0</accession>
<dbReference type="AlphaFoldDB" id="A0A7G9WJN0"/>
<proteinExistence type="predicted"/>
<keyword evidence="1" id="KW-0472">Membrane</keyword>
<feature type="transmembrane region" description="Helical" evidence="1">
    <location>
        <begin position="44"/>
        <end position="69"/>
    </location>
</feature>
<organism evidence="2 3">
    <name type="scientific">Caproicibacterium amylolyticum</name>
    <dbReference type="NCBI Taxonomy" id="2766537"/>
    <lineage>
        <taxon>Bacteria</taxon>
        <taxon>Bacillati</taxon>
        <taxon>Bacillota</taxon>
        <taxon>Clostridia</taxon>
        <taxon>Eubacteriales</taxon>
        <taxon>Oscillospiraceae</taxon>
        <taxon>Caproicibacterium</taxon>
    </lineage>
</organism>
<dbReference type="Proteomes" id="UP000516046">
    <property type="component" value="Chromosome"/>
</dbReference>
<dbReference type="KEGG" id="caml:H6X83_04485"/>
<keyword evidence="1" id="KW-0812">Transmembrane</keyword>
<gene>
    <name evidence="2" type="ORF">H6X83_04485</name>
</gene>
<evidence type="ECO:0000313" key="2">
    <source>
        <dbReference type="EMBL" id="QNO18892.1"/>
    </source>
</evidence>
<keyword evidence="3" id="KW-1185">Reference proteome</keyword>
<evidence type="ECO:0008006" key="4">
    <source>
        <dbReference type="Google" id="ProtNLM"/>
    </source>
</evidence>
<dbReference type="Pfam" id="PF19478">
    <property type="entry name" value="TrbL_2"/>
    <property type="match status" value="1"/>
</dbReference>
<dbReference type="InterPro" id="IPR045798">
    <property type="entry name" value="TrbL_Firmicutes"/>
</dbReference>
<sequence length="285" mass="31493">MFENAIRDNLTDFYSVINGQLSTSGDNIAQTPASYFGADRWHTLLQACTVAIVPLAFTILAFCLAIDLLQVYEKNGSNLDAELITITSIKYIIPFLIISNTYSLLEAFTTIINSYLKQLIAALHYTPAQTNSIVDSIMASVNQADFGRQFGLWVQTGTISLISHIIGIFIFVIVIGRLFEMALLWVISPVPMAFLVNTQERQLAFNFFKQFFALLLQGFLMIICLYLYSIVATRAVANYASAGNASLADFGTQMGSFWGLIGLSVVLVAALKSTDKLSKRILNTF</sequence>
<dbReference type="EMBL" id="CP060696">
    <property type="protein sequence ID" value="QNO18892.1"/>
    <property type="molecule type" value="Genomic_DNA"/>
</dbReference>
<dbReference type="RefSeq" id="WP_212507961.1">
    <property type="nucleotide sequence ID" value="NZ_CP060696.1"/>
</dbReference>
<evidence type="ECO:0000313" key="3">
    <source>
        <dbReference type="Proteomes" id="UP000516046"/>
    </source>
</evidence>
<evidence type="ECO:0000256" key="1">
    <source>
        <dbReference type="SAM" id="Phobius"/>
    </source>
</evidence>
<feature type="transmembrane region" description="Helical" evidence="1">
    <location>
        <begin position="152"/>
        <end position="176"/>
    </location>
</feature>
<protein>
    <recommendedName>
        <fullName evidence="4">TrbL/VirB6 plasmid conjugal transfer protein</fullName>
    </recommendedName>
</protein>